<dbReference type="InterPro" id="IPR007159">
    <property type="entry name" value="SpoVT-AbrB_dom"/>
</dbReference>
<dbReference type="KEGG" id="manq:L1994_10005"/>
<accession>A0AAF0FMA0</accession>
<dbReference type="RefSeq" id="WP_278099302.1">
    <property type="nucleotide sequence ID" value="NZ_CP091092.1"/>
</dbReference>
<gene>
    <name evidence="2" type="ORF">L1994_10005</name>
</gene>
<dbReference type="Proteomes" id="UP001218895">
    <property type="component" value="Chromosome"/>
</dbReference>
<keyword evidence="2" id="KW-0238">DNA-binding</keyword>
<evidence type="ECO:0000259" key="1">
    <source>
        <dbReference type="PROSITE" id="PS51740"/>
    </source>
</evidence>
<dbReference type="NCBIfam" id="TIGR01439">
    <property type="entry name" value="lp_hng_hel_AbrB"/>
    <property type="match status" value="1"/>
</dbReference>
<dbReference type="GeneID" id="79950733"/>
<reference evidence="2" key="1">
    <citation type="submission" date="2022-01" db="EMBL/GenBank/DDBJ databases">
        <title>Complete genome of Methanomicrobium antiquum DSM 21220.</title>
        <authorList>
            <person name="Chen S.-C."/>
            <person name="You Y.-T."/>
            <person name="Zhou Y.-Z."/>
            <person name="Lai M.-C."/>
        </authorList>
    </citation>
    <scope>NUCLEOTIDE SEQUENCE</scope>
    <source>
        <strain evidence="2">DSM 21220</strain>
    </source>
</reference>
<feature type="domain" description="SpoVT-AbrB" evidence="1">
    <location>
        <begin position="6"/>
        <end position="49"/>
    </location>
</feature>
<dbReference type="Pfam" id="PF04014">
    <property type="entry name" value="MazE_antitoxin"/>
    <property type="match status" value="1"/>
</dbReference>
<sequence length="80" mass="9128">MSLIEIKTGTITEKGQIVIPKSLRERFSPGEKVAIISYEDRIELRPISSVNEALSCAYATEKTLKKDWDSKEEDEAWKNL</sequence>
<dbReference type="SMART" id="SM00966">
    <property type="entry name" value="SpoVT_AbrB"/>
    <property type="match status" value="1"/>
</dbReference>
<dbReference type="EMBL" id="CP091092">
    <property type="protein sequence ID" value="WFN36465.1"/>
    <property type="molecule type" value="Genomic_DNA"/>
</dbReference>
<evidence type="ECO:0000313" key="2">
    <source>
        <dbReference type="EMBL" id="WFN36465.1"/>
    </source>
</evidence>
<organism evidence="2 3">
    <name type="scientific">Methanomicrobium antiquum</name>
    <dbReference type="NCBI Taxonomy" id="487686"/>
    <lineage>
        <taxon>Archaea</taxon>
        <taxon>Methanobacteriati</taxon>
        <taxon>Methanobacteriota</taxon>
        <taxon>Stenosarchaea group</taxon>
        <taxon>Methanomicrobia</taxon>
        <taxon>Methanomicrobiales</taxon>
        <taxon>Methanomicrobiaceae</taxon>
        <taxon>Methanomicrobium</taxon>
    </lineage>
</organism>
<dbReference type="SUPFAM" id="SSF89447">
    <property type="entry name" value="AbrB/MazE/MraZ-like"/>
    <property type="match status" value="1"/>
</dbReference>
<proteinExistence type="predicted"/>
<protein>
    <submittedName>
        <fullName evidence="2">AbrB/MazE/SpoVT family DNA-binding domain-containing protein</fullName>
    </submittedName>
</protein>
<dbReference type="InterPro" id="IPR037914">
    <property type="entry name" value="SpoVT-AbrB_sf"/>
</dbReference>
<dbReference type="PROSITE" id="PS51740">
    <property type="entry name" value="SPOVT_ABRB"/>
    <property type="match status" value="1"/>
</dbReference>
<dbReference type="Gene3D" id="2.10.260.10">
    <property type="match status" value="1"/>
</dbReference>
<name>A0AAF0FMA0_9EURY</name>
<evidence type="ECO:0000313" key="3">
    <source>
        <dbReference type="Proteomes" id="UP001218895"/>
    </source>
</evidence>
<dbReference type="AlphaFoldDB" id="A0AAF0FMA0"/>
<dbReference type="GO" id="GO:0003677">
    <property type="term" value="F:DNA binding"/>
    <property type="evidence" value="ECO:0007669"/>
    <property type="project" value="UniProtKB-KW"/>
</dbReference>
<keyword evidence="3" id="KW-1185">Reference proteome</keyword>